<dbReference type="Pfam" id="PF13347">
    <property type="entry name" value="MFS_2"/>
    <property type="match status" value="1"/>
</dbReference>
<dbReference type="InterPro" id="IPR001927">
    <property type="entry name" value="Na/Gal_symport"/>
</dbReference>
<feature type="transmembrane region" description="Helical" evidence="1">
    <location>
        <begin position="320"/>
        <end position="338"/>
    </location>
</feature>
<protein>
    <submittedName>
        <fullName evidence="2">Mfs/sugar transport protein</fullName>
    </submittedName>
</protein>
<keyword evidence="1" id="KW-0812">Transmembrane</keyword>
<keyword evidence="3" id="KW-1185">Reference proteome</keyword>
<dbReference type="GO" id="GO:0006814">
    <property type="term" value="P:sodium ion transport"/>
    <property type="evidence" value="ECO:0007669"/>
    <property type="project" value="InterPro"/>
</dbReference>
<name>A0A1M4RV76_9ACTO</name>
<dbReference type="RefSeq" id="WP_073327040.1">
    <property type="nucleotide sequence ID" value="NZ_FQTT01000001.1"/>
</dbReference>
<evidence type="ECO:0000313" key="2">
    <source>
        <dbReference type="EMBL" id="SHE23896.1"/>
    </source>
</evidence>
<feature type="transmembrane region" description="Helical" evidence="1">
    <location>
        <begin position="344"/>
        <end position="368"/>
    </location>
</feature>
<organism evidence="2 3">
    <name type="scientific">Actinomyces glycerinitolerans</name>
    <dbReference type="NCBI Taxonomy" id="1892869"/>
    <lineage>
        <taxon>Bacteria</taxon>
        <taxon>Bacillati</taxon>
        <taxon>Actinomycetota</taxon>
        <taxon>Actinomycetes</taxon>
        <taxon>Actinomycetales</taxon>
        <taxon>Actinomycetaceae</taxon>
        <taxon>Actinomyces</taxon>
    </lineage>
</organism>
<keyword evidence="2" id="KW-0813">Transport</keyword>
<feature type="transmembrane region" description="Helical" evidence="1">
    <location>
        <begin position="198"/>
        <end position="217"/>
    </location>
</feature>
<dbReference type="PANTHER" id="PTHR11328:SF24">
    <property type="entry name" value="MAJOR FACILITATOR SUPERFAMILY (MFS) PROFILE DOMAIN-CONTAINING PROTEIN"/>
    <property type="match status" value="1"/>
</dbReference>
<dbReference type="GO" id="GO:0008643">
    <property type="term" value="P:carbohydrate transport"/>
    <property type="evidence" value="ECO:0007669"/>
    <property type="project" value="InterPro"/>
</dbReference>
<dbReference type="PANTHER" id="PTHR11328">
    <property type="entry name" value="MAJOR FACILITATOR SUPERFAMILY DOMAIN-CONTAINING PROTEIN"/>
    <property type="match status" value="1"/>
</dbReference>
<dbReference type="GO" id="GO:0015293">
    <property type="term" value="F:symporter activity"/>
    <property type="evidence" value="ECO:0007669"/>
    <property type="project" value="InterPro"/>
</dbReference>
<gene>
    <name evidence="2" type="ORF">ACGLYG10_0093</name>
</gene>
<dbReference type="OrthoDB" id="181905at2"/>
<feature type="transmembrane region" description="Helical" evidence="1">
    <location>
        <begin position="429"/>
        <end position="453"/>
    </location>
</feature>
<keyword evidence="2" id="KW-0762">Sugar transport</keyword>
<evidence type="ECO:0000256" key="1">
    <source>
        <dbReference type="SAM" id="Phobius"/>
    </source>
</evidence>
<dbReference type="NCBIfam" id="TIGR00792">
    <property type="entry name" value="gph"/>
    <property type="match status" value="1"/>
</dbReference>
<feature type="transmembrane region" description="Helical" evidence="1">
    <location>
        <begin position="263"/>
        <end position="283"/>
    </location>
</feature>
<dbReference type="InterPro" id="IPR036259">
    <property type="entry name" value="MFS_trans_sf"/>
</dbReference>
<accession>A0A1M4RV76</accession>
<feature type="transmembrane region" description="Helical" evidence="1">
    <location>
        <begin position="97"/>
        <end position="118"/>
    </location>
</feature>
<dbReference type="Gene3D" id="1.20.1250.20">
    <property type="entry name" value="MFS general substrate transporter like domains"/>
    <property type="match status" value="2"/>
</dbReference>
<feature type="transmembrane region" description="Helical" evidence="1">
    <location>
        <begin position="295"/>
        <end position="313"/>
    </location>
</feature>
<dbReference type="Proteomes" id="UP000184291">
    <property type="component" value="Unassembled WGS sequence"/>
</dbReference>
<keyword evidence="1" id="KW-0472">Membrane</keyword>
<sequence>MAQNLTQTAQAPVPPFGLRDKIGYLFGDWGNDFTFLFATTYLMVFYTNVAGLNPAHVGTLFLAARVLDAFTDVGWGHLLDRMRPSATGRFRPWIRRMAVPVAVASSLMYFFGIAGWSYGGKMTYAAVTYLLWGSVCYTSVNIPYGSMASVITSDPDERAQLSVFRSFGATLAGIIVTLIPPLFLYTTIEGVSQVVQKNFFWGAIGVGVLAVCCYLVCNRLVTERVHKPEPQGRTDGAEGRGFGGLIISLFSNRALLSLIGSNIVLFLAAMLSSTMLPYIWLYHFNDGRLSGPGGLVNYIPIIALAPLAAGLASRIGKKEIIGAGALVAGGIYVLVYFMHIHNPWVYIALMMIAGFGTALYTMLVWAMVTDVIDYEEVRSGERDDGTVYALNTWARKLSQAIAGGLGGYALGWVGFNADTTQQSESTVNGIYMFATLVPGILYVLVGLFILLVYPLSKRRVEENAAILQARTDAAGRPAVGEKHP</sequence>
<feature type="transmembrane region" description="Helical" evidence="1">
    <location>
        <begin position="124"/>
        <end position="142"/>
    </location>
</feature>
<dbReference type="EMBL" id="FQTT01000001">
    <property type="protein sequence ID" value="SHE23896.1"/>
    <property type="molecule type" value="Genomic_DNA"/>
</dbReference>
<dbReference type="STRING" id="1892869.ACGLYG10_0093"/>
<evidence type="ECO:0000313" key="3">
    <source>
        <dbReference type="Proteomes" id="UP000184291"/>
    </source>
</evidence>
<proteinExistence type="predicted"/>
<reference evidence="3" key="1">
    <citation type="submission" date="2016-09" db="EMBL/GenBank/DDBJ databases">
        <authorList>
            <person name="Strepis N."/>
        </authorList>
    </citation>
    <scope>NUCLEOTIDE SEQUENCE [LARGE SCALE GENOMIC DNA]</scope>
</reference>
<feature type="transmembrane region" description="Helical" evidence="1">
    <location>
        <begin position="163"/>
        <end position="186"/>
    </location>
</feature>
<dbReference type="CDD" id="cd17332">
    <property type="entry name" value="MFS_MelB_like"/>
    <property type="match status" value="1"/>
</dbReference>
<dbReference type="InterPro" id="IPR039672">
    <property type="entry name" value="MFS_2"/>
</dbReference>
<dbReference type="AlphaFoldDB" id="A0A1M4RV76"/>
<keyword evidence="1" id="KW-1133">Transmembrane helix</keyword>
<dbReference type="SUPFAM" id="SSF103473">
    <property type="entry name" value="MFS general substrate transporter"/>
    <property type="match status" value="1"/>
</dbReference>
<dbReference type="GO" id="GO:0005886">
    <property type="term" value="C:plasma membrane"/>
    <property type="evidence" value="ECO:0007669"/>
    <property type="project" value="TreeGrafter"/>
</dbReference>
<feature type="transmembrane region" description="Helical" evidence="1">
    <location>
        <begin position="400"/>
        <end position="417"/>
    </location>
</feature>